<sequence length="164" mass="17585">MAHDKAAHIDEVEKLVEIIKDIKIAMLTTHGPDGLESRPLSVTEVGNDADVWFFTAASSDVAEQVSKDQEVNAAFSNDKSWVSLSGKANLVTDVAKKKELWNSAVAAFFSQEPESPEVVLIHLKSDSAQYWENPGGVLSLAASWVKGKVAGEPAHPGDSATVDL</sequence>
<name>A0ABQ0RI86_GLUNI</name>
<dbReference type="PANTHER" id="PTHR34818">
    <property type="entry name" value="PROTEIN BLI-3"/>
    <property type="match status" value="1"/>
</dbReference>
<reference evidence="2 3" key="1">
    <citation type="submission" date="2019-06" db="EMBL/GenBank/DDBJ databases">
        <title>Whole genome shotgun sequence of Glutamicibacter nicotianae NBRC 14234.</title>
        <authorList>
            <person name="Hosoyama A."/>
            <person name="Uohara A."/>
            <person name="Ohji S."/>
            <person name="Ichikawa N."/>
        </authorList>
    </citation>
    <scope>NUCLEOTIDE SEQUENCE [LARGE SCALE GENOMIC DNA]</scope>
    <source>
        <strain evidence="2 3">NBRC 14234</strain>
    </source>
</reference>
<dbReference type="PANTHER" id="PTHR34818:SF1">
    <property type="entry name" value="PROTEIN BLI-3"/>
    <property type="match status" value="1"/>
</dbReference>
<dbReference type="RefSeq" id="WP_255314385.1">
    <property type="nucleotide sequence ID" value="NZ_BAAAWM010000001.1"/>
</dbReference>
<dbReference type="Proteomes" id="UP000316242">
    <property type="component" value="Unassembled WGS sequence"/>
</dbReference>
<evidence type="ECO:0000313" key="3">
    <source>
        <dbReference type="Proteomes" id="UP000316242"/>
    </source>
</evidence>
<dbReference type="InterPro" id="IPR012349">
    <property type="entry name" value="Split_barrel_FMN-bd"/>
</dbReference>
<dbReference type="InterPro" id="IPR038725">
    <property type="entry name" value="YdaG_split_barrel_FMN-bd"/>
</dbReference>
<proteinExistence type="predicted"/>
<dbReference type="EMBL" id="BJNE01000002">
    <property type="protein sequence ID" value="GEC11530.1"/>
    <property type="molecule type" value="Genomic_DNA"/>
</dbReference>
<organism evidence="2 3">
    <name type="scientific">Glutamicibacter nicotianae</name>
    <name type="common">Arthrobacter nicotianae</name>
    <dbReference type="NCBI Taxonomy" id="37929"/>
    <lineage>
        <taxon>Bacteria</taxon>
        <taxon>Bacillati</taxon>
        <taxon>Actinomycetota</taxon>
        <taxon>Actinomycetes</taxon>
        <taxon>Micrococcales</taxon>
        <taxon>Micrococcaceae</taxon>
        <taxon>Glutamicibacter</taxon>
    </lineage>
</organism>
<evidence type="ECO:0000313" key="2">
    <source>
        <dbReference type="EMBL" id="GEC11530.1"/>
    </source>
</evidence>
<dbReference type="SUPFAM" id="SSF50475">
    <property type="entry name" value="FMN-binding split barrel"/>
    <property type="match status" value="1"/>
</dbReference>
<dbReference type="Gene3D" id="2.30.110.10">
    <property type="entry name" value="Electron Transport, Fmn-binding Protein, Chain A"/>
    <property type="match status" value="1"/>
</dbReference>
<keyword evidence="3" id="KW-1185">Reference proteome</keyword>
<accession>A0ABQ0RI86</accession>
<protein>
    <submittedName>
        <fullName evidence="2">General stress protein</fullName>
    </submittedName>
</protein>
<dbReference type="Pfam" id="PF16242">
    <property type="entry name" value="Pyrid_ox_like"/>
    <property type="match status" value="1"/>
</dbReference>
<evidence type="ECO:0000259" key="1">
    <source>
        <dbReference type="Pfam" id="PF16242"/>
    </source>
</evidence>
<comment type="caution">
    <text evidence="2">The sequence shown here is derived from an EMBL/GenBank/DDBJ whole genome shotgun (WGS) entry which is preliminary data.</text>
</comment>
<feature type="domain" description="General stress protein FMN-binding split barrel" evidence="1">
    <location>
        <begin position="10"/>
        <end position="152"/>
    </location>
</feature>
<gene>
    <name evidence="2" type="ORF">ANI01nite_07330</name>
</gene>
<dbReference type="InterPro" id="IPR052917">
    <property type="entry name" value="Stress-Dev_Protein"/>
</dbReference>